<name>A0ABS1HZX9_9PROT</name>
<feature type="transmembrane region" description="Helical" evidence="7">
    <location>
        <begin position="21"/>
        <end position="40"/>
    </location>
</feature>
<evidence type="ECO:0000256" key="4">
    <source>
        <dbReference type="ARBA" id="ARBA00022989"/>
    </source>
</evidence>
<dbReference type="RefSeq" id="WP_145628062.1">
    <property type="nucleotide sequence ID" value="NZ_JAEPIV010000008.1"/>
</dbReference>
<proteinExistence type="inferred from homology"/>
<evidence type="ECO:0000313" key="10">
    <source>
        <dbReference type="EMBL" id="MBK4720365.1"/>
    </source>
</evidence>
<evidence type="ECO:0000313" key="11">
    <source>
        <dbReference type="Proteomes" id="UP000654452"/>
    </source>
</evidence>
<comment type="subcellular location">
    <subcellularLocation>
        <location evidence="1">Cell membrane</location>
        <topology evidence="1">Multi-pass membrane protein</topology>
    </subcellularLocation>
</comment>
<feature type="domain" description="ABC3 transporter permease C-terminal" evidence="8">
    <location>
        <begin position="281"/>
        <end position="394"/>
    </location>
</feature>
<keyword evidence="5 7" id="KW-0472">Membrane</keyword>
<dbReference type="EMBL" id="JAEPIV010000008">
    <property type="protein sequence ID" value="MBK4720365.1"/>
    <property type="molecule type" value="Genomic_DNA"/>
</dbReference>
<evidence type="ECO:0000256" key="3">
    <source>
        <dbReference type="ARBA" id="ARBA00022692"/>
    </source>
</evidence>
<feature type="domain" description="MacB-like periplasmic core" evidence="9">
    <location>
        <begin position="20"/>
        <end position="240"/>
    </location>
</feature>
<reference evidence="10 11" key="1">
    <citation type="submission" date="2021-01" db="EMBL/GenBank/DDBJ databases">
        <title>Azospirillum sp. YIM DDC1 draft genome.</title>
        <authorList>
            <person name="Wang Y.-X."/>
        </authorList>
    </citation>
    <scope>NUCLEOTIDE SEQUENCE [LARGE SCALE GENOMIC DNA]</scope>
    <source>
        <strain evidence="10 11">YIM DDC1</strain>
    </source>
</reference>
<comment type="similarity">
    <text evidence="6">Belongs to the ABC-4 integral membrane protein family.</text>
</comment>
<keyword evidence="4 7" id="KW-1133">Transmembrane helix</keyword>
<dbReference type="InterPro" id="IPR003838">
    <property type="entry name" value="ABC3_permease_C"/>
</dbReference>
<organism evidence="10 11">
    <name type="scientific">Azospirillum aestuarii</name>
    <dbReference type="NCBI Taxonomy" id="2802052"/>
    <lineage>
        <taxon>Bacteria</taxon>
        <taxon>Pseudomonadati</taxon>
        <taxon>Pseudomonadota</taxon>
        <taxon>Alphaproteobacteria</taxon>
        <taxon>Rhodospirillales</taxon>
        <taxon>Azospirillaceae</taxon>
        <taxon>Azospirillum</taxon>
    </lineage>
</organism>
<sequence length="401" mass="42551">MLVEAVKLALQAIRRNALRSFLTVLGIIIGVGAVIGMVTIGNGTTARITADLAKLGTNLLFVLPGQVGPGRASSDAKPFNNRDIEVMRAQLTGVQAVAPVAQKSVPVIYGTENRNTVVTGTDSGYFVVQNWALARGRGFHEGEERAGRAACIVGQTVRETLFGRTDPIGETIRVHNVSCEVIGLLEAKGQSSFGTDLDDTVLMPLRAFQRRIAGNMDIARVYVSARNGVDTAKVQTGIERLLRERRNITPGKEDDFSVRDMKQVVQATAGATAVLTGLLGAVAAVSLLVGGIGIMNIMLVSVTERTREIGIRLAIGALEEQVLMQFLVEAVVLSLFGGILGIALGLGLAIVTTAALNVPFLVDPFIILVAFGFSAVVGILFGYIPAHRAAHLDPIQALRHE</sequence>
<evidence type="ECO:0000256" key="6">
    <source>
        <dbReference type="ARBA" id="ARBA00038076"/>
    </source>
</evidence>
<evidence type="ECO:0000256" key="2">
    <source>
        <dbReference type="ARBA" id="ARBA00022475"/>
    </source>
</evidence>
<feature type="transmembrane region" description="Helical" evidence="7">
    <location>
        <begin position="278"/>
        <end position="302"/>
    </location>
</feature>
<feature type="transmembrane region" description="Helical" evidence="7">
    <location>
        <begin position="364"/>
        <end position="384"/>
    </location>
</feature>
<dbReference type="InterPro" id="IPR050250">
    <property type="entry name" value="Macrolide_Exporter_MacB"/>
</dbReference>
<evidence type="ECO:0000256" key="5">
    <source>
        <dbReference type="ARBA" id="ARBA00023136"/>
    </source>
</evidence>
<evidence type="ECO:0000259" key="9">
    <source>
        <dbReference type="Pfam" id="PF12704"/>
    </source>
</evidence>
<dbReference type="PANTHER" id="PTHR30572">
    <property type="entry name" value="MEMBRANE COMPONENT OF TRANSPORTER-RELATED"/>
    <property type="match status" value="1"/>
</dbReference>
<feature type="transmembrane region" description="Helical" evidence="7">
    <location>
        <begin position="323"/>
        <end position="352"/>
    </location>
</feature>
<keyword evidence="11" id="KW-1185">Reference proteome</keyword>
<evidence type="ECO:0000259" key="8">
    <source>
        <dbReference type="Pfam" id="PF02687"/>
    </source>
</evidence>
<dbReference type="InterPro" id="IPR025857">
    <property type="entry name" value="MacB_PCD"/>
</dbReference>
<comment type="caution">
    <text evidence="10">The sequence shown here is derived from an EMBL/GenBank/DDBJ whole genome shotgun (WGS) entry which is preliminary data.</text>
</comment>
<evidence type="ECO:0000256" key="1">
    <source>
        <dbReference type="ARBA" id="ARBA00004651"/>
    </source>
</evidence>
<dbReference type="Proteomes" id="UP000654452">
    <property type="component" value="Unassembled WGS sequence"/>
</dbReference>
<protein>
    <submittedName>
        <fullName evidence="10">ABC transporter permease</fullName>
    </submittedName>
</protein>
<accession>A0ABS1HZX9</accession>
<dbReference type="PANTHER" id="PTHR30572:SF4">
    <property type="entry name" value="ABC TRANSPORTER PERMEASE YTRF"/>
    <property type="match status" value="1"/>
</dbReference>
<dbReference type="Pfam" id="PF12704">
    <property type="entry name" value="MacB_PCD"/>
    <property type="match status" value="1"/>
</dbReference>
<gene>
    <name evidence="10" type="ORF">JJL56_15960</name>
</gene>
<keyword evidence="3 7" id="KW-0812">Transmembrane</keyword>
<dbReference type="Pfam" id="PF02687">
    <property type="entry name" value="FtsX"/>
    <property type="match status" value="1"/>
</dbReference>
<evidence type="ECO:0000256" key="7">
    <source>
        <dbReference type="SAM" id="Phobius"/>
    </source>
</evidence>
<keyword evidence="2" id="KW-1003">Cell membrane</keyword>